<accession>A0A816ETZ8</accession>
<evidence type="ECO:0000313" key="3">
    <source>
        <dbReference type="Proteomes" id="UP000663828"/>
    </source>
</evidence>
<dbReference type="PANTHER" id="PTHR46270">
    <property type="entry name" value="ARMADILLO-TYPE FOLD-RELATED"/>
    <property type="match status" value="1"/>
</dbReference>
<dbReference type="InterPro" id="IPR000157">
    <property type="entry name" value="TIR_dom"/>
</dbReference>
<protein>
    <recommendedName>
        <fullName evidence="1">TIR domain-containing protein</fullName>
    </recommendedName>
</protein>
<proteinExistence type="predicted"/>
<feature type="domain" description="TIR" evidence="1">
    <location>
        <begin position="431"/>
        <end position="517"/>
    </location>
</feature>
<dbReference type="AlphaFoldDB" id="A0A816ETZ8"/>
<evidence type="ECO:0000313" key="2">
    <source>
        <dbReference type="EMBL" id="CAF1651887.1"/>
    </source>
</evidence>
<organism evidence="2 3">
    <name type="scientific">Adineta ricciae</name>
    <name type="common">Rotifer</name>
    <dbReference type="NCBI Taxonomy" id="249248"/>
    <lineage>
        <taxon>Eukaryota</taxon>
        <taxon>Metazoa</taxon>
        <taxon>Spiralia</taxon>
        <taxon>Gnathifera</taxon>
        <taxon>Rotifera</taxon>
        <taxon>Eurotatoria</taxon>
        <taxon>Bdelloidea</taxon>
        <taxon>Adinetida</taxon>
        <taxon>Adinetidae</taxon>
        <taxon>Adineta</taxon>
    </lineage>
</organism>
<keyword evidence="3" id="KW-1185">Reference proteome</keyword>
<dbReference type="EMBL" id="CAJNOR010010198">
    <property type="protein sequence ID" value="CAF1651887.1"/>
    <property type="molecule type" value="Genomic_DNA"/>
</dbReference>
<dbReference type="GO" id="GO:0007165">
    <property type="term" value="P:signal transduction"/>
    <property type="evidence" value="ECO:0007669"/>
    <property type="project" value="InterPro"/>
</dbReference>
<dbReference type="PANTHER" id="PTHR46270:SF6">
    <property type="entry name" value="TIR DOMAIN-CONTAINING PROTEIN"/>
    <property type="match status" value="1"/>
</dbReference>
<dbReference type="SUPFAM" id="SSF52200">
    <property type="entry name" value="Toll/Interleukin receptor TIR domain"/>
    <property type="match status" value="1"/>
</dbReference>
<reference evidence="2" key="1">
    <citation type="submission" date="2021-02" db="EMBL/GenBank/DDBJ databases">
        <authorList>
            <person name="Nowell W R."/>
        </authorList>
    </citation>
    <scope>NUCLEOTIDE SEQUENCE</scope>
</reference>
<gene>
    <name evidence="2" type="ORF">XAT740_LOCUS55141</name>
</gene>
<evidence type="ECO:0000259" key="1">
    <source>
        <dbReference type="Pfam" id="PF13676"/>
    </source>
</evidence>
<comment type="caution">
    <text evidence="2">The sequence shown here is derived from an EMBL/GenBank/DDBJ whole genome shotgun (WGS) entry which is preliminary data.</text>
</comment>
<feature type="non-terminal residue" evidence="2">
    <location>
        <position position="1"/>
    </location>
</feature>
<sequence length="638" mass="71017">MGCGSLSKDVVVTPTLVVSSTPTAGAALSNANMSTTIPTAASNNDTTKILIAHHTTQQNISERLKQGLIDQSLQCYLINENTPNSLDIRAKLVQWCDVFVVIISRLYQRTPFCMETLHYAKDVRKSVIAVLAEPNFCPYGALGAISASAIRSIVLSDDQSLIHAVSEITTSARTQIKKKPNTINIKDILENEKAVNAKLLVGSSDCVVLISTADDGSAVAQLVFDSLIATQPSIIIENLSKPNATSSVEKCTVLVGILTPQLEQLSLGQAVFEKARSLSKLIVPVMAIKKWRPEGWLGLVIAGRVFFRIFDQETASKAFYDSNRLTDLRVEIEIACQPVPSENQREEIEKQALAKQLDECKSKLSTWPPARKSRLVNLNQIRQPVRIQLPEPHADGYFDHTHHSITRLTFKAPPTLLDQYGLPKRRPLDCMISYQWDKQEFVRQVYEDMNMRNVQVWFDIWGAMQGSTNDAMATGVECAKVLLVFLSKAYVESANCQLEFRYAVQRGKAFVILRTEPGVVLEQWALEAIQSFPQYDVYTYDTLAQPINGVPMIDVIVQAVRLLAQAQPVDPVDDCSSELFEMRTLLDDARDALSKQTGEARYKTCTRCGQQYDDYSKDGCKRHAAYFLGGGGLLEDQW</sequence>
<dbReference type="Gene3D" id="3.40.50.10140">
    <property type="entry name" value="Toll/interleukin-1 receptor homology (TIR) domain"/>
    <property type="match status" value="1"/>
</dbReference>
<name>A0A816ETZ8_ADIRI</name>
<dbReference type="InterPro" id="IPR035897">
    <property type="entry name" value="Toll_tir_struct_dom_sf"/>
</dbReference>
<dbReference type="Proteomes" id="UP000663828">
    <property type="component" value="Unassembled WGS sequence"/>
</dbReference>
<dbReference type="Pfam" id="PF13676">
    <property type="entry name" value="TIR_2"/>
    <property type="match status" value="1"/>
</dbReference>